<evidence type="ECO:0000313" key="2">
    <source>
        <dbReference type="Proteomes" id="UP000242287"/>
    </source>
</evidence>
<dbReference type="EMBL" id="KZ302129">
    <property type="protein sequence ID" value="PFH47180.1"/>
    <property type="molecule type" value="Genomic_DNA"/>
</dbReference>
<name>A0A2A9NHJ2_9AGAR</name>
<organism evidence="1 2">
    <name type="scientific">Amanita thiersii Skay4041</name>
    <dbReference type="NCBI Taxonomy" id="703135"/>
    <lineage>
        <taxon>Eukaryota</taxon>
        <taxon>Fungi</taxon>
        <taxon>Dikarya</taxon>
        <taxon>Basidiomycota</taxon>
        <taxon>Agaricomycotina</taxon>
        <taxon>Agaricomycetes</taxon>
        <taxon>Agaricomycetidae</taxon>
        <taxon>Agaricales</taxon>
        <taxon>Pluteineae</taxon>
        <taxon>Amanitaceae</taxon>
        <taxon>Amanita</taxon>
    </lineage>
</organism>
<evidence type="ECO:0000313" key="1">
    <source>
        <dbReference type="EMBL" id="PFH47180.1"/>
    </source>
</evidence>
<dbReference type="AlphaFoldDB" id="A0A2A9NHJ2"/>
<proteinExistence type="predicted"/>
<dbReference type="Proteomes" id="UP000242287">
    <property type="component" value="Unassembled WGS sequence"/>
</dbReference>
<protein>
    <submittedName>
        <fullName evidence="1">Uncharacterized protein</fullName>
    </submittedName>
</protein>
<sequence>MSETQSILDCKPAEIVDAALVQLQTMGIELVEWKALLMRRMDVPIILRDFSYLVPDEDVEAASKLLLDLGLPVTPPSTFTLQTEGDFQAKGHFYRITHATTPAIIQHMVIYPLSFSTILLSETQETFPYHLINPLCHTIRVPSPSNVYASILRMMSQYPRFCPTSTVLRSDFSMLMGHHMLTLKSGHVDECGDEKTLEVDQWAVDTIQRWSKDQEWRVGEEWMGSALLAVVDGTRDIGDLPCKE</sequence>
<keyword evidence="2" id="KW-1185">Reference proteome</keyword>
<dbReference type="OrthoDB" id="4202165at2759"/>
<gene>
    <name evidence="1" type="ORF">AMATHDRAFT_7022</name>
</gene>
<reference evidence="1 2" key="1">
    <citation type="submission" date="2014-02" db="EMBL/GenBank/DDBJ databases">
        <title>Transposable element dynamics among asymbiotic and ectomycorrhizal Amanita fungi.</title>
        <authorList>
            <consortium name="DOE Joint Genome Institute"/>
            <person name="Hess J."/>
            <person name="Skrede I."/>
            <person name="Wolfe B."/>
            <person name="LaButti K."/>
            <person name="Ohm R.A."/>
            <person name="Grigoriev I.V."/>
            <person name="Pringle A."/>
        </authorList>
    </citation>
    <scope>NUCLEOTIDE SEQUENCE [LARGE SCALE GENOMIC DNA]</scope>
    <source>
        <strain evidence="1 2">SKay4041</strain>
    </source>
</reference>
<accession>A0A2A9NHJ2</accession>